<evidence type="ECO:0000259" key="2">
    <source>
        <dbReference type="Pfam" id="PF03967"/>
    </source>
</evidence>
<dbReference type="InterPro" id="IPR011033">
    <property type="entry name" value="PRC_barrel-like_sf"/>
</dbReference>
<dbReference type="InterPro" id="IPR027275">
    <property type="entry name" value="PRC-brl_dom"/>
</dbReference>
<comment type="caution">
    <text evidence="4">The sequence shown here is derived from an EMBL/GenBank/DDBJ whole genome shotgun (WGS) entry which is preliminary data.</text>
</comment>
<evidence type="ECO:0000313" key="5">
    <source>
        <dbReference type="Proteomes" id="UP001595729"/>
    </source>
</evidence>
<keyword evidence="5" id="KW-1185">Reference proteome</keyword>
<dbReference type="Pfam" id="PF03967">
    <property type="entry name" value="PRCH"/>
    <property type="match status" value="1"/>
</dbReference>
<evidence type="ECO:0000313" key="4">
    <source>
        <dbReference type="EMBL" id="MFC3685746.1"/>
    </source>
</evidence>
<feature type="domain" description="PRC-barrel" evidence="3">
    <location>
        <begin position="147"/>
        <end position="207"/>
    </location>
</feature>
<evidence type="ECO:0000259" key="3">
    <source>
        <dbReference type="Pfam" id="PF05239"/>
    </source>
</evidence>
<dbReference type="InterPro" id="IPR005652">
    <property type="entry name" value="Photo_RC_H"/>
</dbReference>
<accession>A0ABV7W9J5</accession>
<keyword evidence="1" id="KW-0812">Transmembrane</keyword>
<gene>
    <name evidence="4" type="primary">puhA</name>
    <name evidence="4" type="ORF">ACFOPI_19245</name>
</gene>
<dbReference type="EMBL" id="JBHRXX010000009">
    <property type="protein sequence ID" value="MFC3685746.1"/>
    <property type="molecule type" value="Genomic_DNA"/>
</dbReference>
<dbReference type="Pfam" id="PF05239">
    <property type="entry name" value="PRC"/>
    <property type="match status" value="1"/>
</dbReference>
<name>A0ABV7W9J5_9BURK</name>
<protein>
    <submittedName>
        <fullName evidence="4">Photosynthetic reaction center subunit H</fullName>
    </submittedName>
</protein>
<proteinExistence type="predicted"/>
<keyword evidence="1" id="KW-0472">Membrane</keyword>
<dbReference type="Proteomes" id="UP001595729">
    <property type="component" value="Unassembled WGS sequence"/>
</dbReference>
<dbReference type="InterPro" id="IPR037097">
    <property type="entry name" value="Photo_RC_H_N_sf"/>
</dbReference>
<evidence type="ECO:0000256" key="1">
    <source>
        <dbReference type="SAM" id="Phobius"/>
    </source>
</evidence>
<sequence>METGAITQYVDVAQLVLYAFWIFFAGLIYYLLRENHREGYPMDPGRANGPKTDGWPAVPKSKTYRLANGHEVLSPDPARADGDYQGEPVNGWIGAPLEPVGDPLLAGVGPGAWARRADVPDMTYEGEAKIVPLRVAGDHGVAVQDIDPRGLPVIGADREQAGVVSDLWVDKSEMMFRYLEVALPVGGSVLLPINFARIRKDGVQVHALLSDQFARVPATRHPEQITLLEEEKITAYYGAGTLYATPQRQEPML</sequence>
<organism evidence="4 5">
    <name type="scientific">Hydrogenophaga luteola</name>
    <dbReference type="NCBI Taxonomy" id="1591122"/>
    <lineage>
        <taxon>Bacteria</taxon>
        <taxon>Pseudomonadati</taxon>
        <taxon>Pseudomonadota</taxon>
        <taxon>Betaproteobacteria</taxon>
        <taxon>Burkholderiales</taxon>
        <taxon>Comamonadaceae</taxon>
        <taxon>Hydrogenophaga</taxon>
    </lineage>
</organism>
<dbReference type="InterPro" id="IPR014747">
    <property type="entry name" value="Bac_photo_RC_H_C"/>
</dbReference>
<keyword evidence="1" id="KW-1133">Transmembrane helix</keyword>
<dbReference type="Gene3D" id="3.90.50.10">
    <property type="entry name" value="Photosynthetic Reaction Center, subunit H, domain 2"/>
    <property type="match status" value="1"/>
</dbReference>
<dbReference type="InterPro" id="IPR015810">
    <property type="entry name" value="Photo_RC_H_N"/>
</dbReference>
<dbReference type="SUPFAM" id="SSF50346">
    <property type="entry name" value="PRC-barrel domain"/>
    <property type="match status" value="1"/>
</dbReference>
<dbReference type="SUPFAM" id="SSF81490">
    <property type="entry name" value="Photosystem II reaction centre subunit H, transmembrane region"/>
    <property type="match status" value="1"/>
</dbReference>
<dbReference type="Gene3D" id="4.10.540.10">
    <property type="entry name" value="Photosynthetic reaction centre, H subunit, N-terminal domain"/>
    <property type="match status" value="1"/>
</dbReference>
<dbReference type="RefSeq" id="WP_382177493.1">
    <property type="nucleotide sequence ID" value="NZ_JBHRXX010000009.1"/>
</dbReference>
<dbReference type="NCBIfam" id="TIGR01150">
    <property type="entry name" value="puhA"/>
    <property type="match status" value="1"/>
</dbReference>
<reference evidence="5" key="1">
    <citation type="journal article" date="2019" name="Int. J. Syst. Evol. Microbiol.">
        <title>The Global Catalogue of Microorganisms (GCM) 10K type strain sequencing project: providing services to taxonomists for standard genome sequencing and annotation.</title>
        <authorList>
            <consortium name="The Broad Institute Genomics Platform"/>
            <consortium name="The Broad Institute Genome Sequencing Center for Infectious Disease"/>
            <person name="Wu L."/>
            <person name="Ma J."/>
        </authorList>
    </citation>
    <scope>NUCLEOTIDE SEQUENCE [LARGE SCALE GENOMIC DNA]</scope>
    <source>
        <strain evidence="5">KCTC 42501</strain>
    </source>
</reference>
<feature type="domain" description="Photosynthetic reaction centre H subunit N-terminal" evidence="2">
    <location>
        <begin position="5"/>
        <end position="135"/>
    </location>
</feature>
<feature type="transmembrane region" description="Helical" evidence="1">
    <location>
        <begin position="12"/>
        <end position="32"/>
    </location>
</feature>